<comment type="caution">
    <text evidence="9">The sequence shown here is derived from an EMBL/GenBank/DDBJ whole genome shotgun (WGS) entry which is preliminary data.</text>
</comment>
<dbReference type="InterPro" id="IPR029069">
    <property type="entry name" value="HotDog_dom_sf"/>
</dbReference>
<sequence>MNIGATLDRAIEQRVRDSFDQQGLMALLGAQMVGVTVGQVVIRLPFRAEVTQHHGYFHAGGTSAIADTAGGYAAYTMFPDDSSVLTVEFKLNLLNPGQGDYLEAIGRVVKPGRTLTVCQLDVWGVFDDRRIHVATGVQTLIRVQSR</sequence>
<comment type="similarity">
    <text evidence="4">Belongs to the YigI thioesterase family.</text>
</comment>
<evidence type="ECO:0000256" key="3">
    <source>
        <dbReference type="ARBA" id="ARBA00036002"/>
    </source>
</evidence>
<evidence type="ECO:0000256" key="2">
    <source>
        <dbReference type="ARBA" id="ARBA00035880"/>
    </source>
</evidence>
<reference evidence="9" key="1">
    <citation type="submission" date="2020-08" db="EMBL/GenBank/DDBJ databases">
        <title>Paracoccus amoyensis sp. nov., isolated from the surface seawater at coast of Xiamen, Fujian.</title>
        <authorList>
            <person name="Lyu L."/>
        </authorList>
    </citation>
    <scope>NUCLEOTIDE SEQUENCE</scope>
    <source>
        <strain evidence="9">11-3</strain>
    </source>
</reference>
<dbReference type="PANTHER" id="PTHR43240:SF20">
    <property type="entry name" value="MEDIUM_LONG-CHAIN ACYL-COA THIOESTERASE YIGI"/>
    <property type="match status" value="1"/>
</dbReference>
<dbReference type="EMBL" id="JACOQL010000005">
    <property type="protein sequence ID" value="MBC9248143.1"/>
    <property type="molecule type" value="Genomic_DNA"/>
</dbReference>
<comment type="catalytic activity">
    <reaction evidence="2">
        <text>a fatty acyl-CoA + H2O = a fatty acid + CoA + H(+)</text>
        <dbReference type="Rhea" id="RHEA:16781"/>
        <dbReference type="ChEBI" id="CHEBI:15377"/>
        <dbReference type="ChEBI" id="CHEBI:15378"/>
        <dbReference type="ChEBI" id="CHEBI:28868"/>
        <dbReference type="ChEBI" id="CHEBI:57287"/>
        <dbReference type="ChEBI" id="CHEBI:77636"/>
        <dbReference type="EC" id="3.1.2.20"/>
    </reaction>
</comment>
<evidence type="ECO:0000256" key="5">
    <source>
        <dbReference type="ARBA" id="ARBA00038894"/>
    </source>
</evidence>
<evidence type="ECO:0000313" key="10">
    <source>
        <dbReference type="Proteomes" id="UP000608594"/>
    </source>
</evidence>
<dbReference type="NCBIfam" id="TIGR00369">
    <property type="entry name" value="unchar_dom_1"/>
    <property type="match status" value="1"/>
</dbReference>
<comment type="catalytic activity">
    <reaction evidence="3">
        <text>a long-chain fatty acyl-CoA + H2O = a long-chain fatty acid + CoA + H(+)</text>
        <dbReference type="Rhea" id="RHEA:67680"/>
        <dbReference type="ChEBI" id="CHEBI:15377"/>
        <dbReference type="ChEBI" id="CHEBI:15378"/>
        <dbReference type="ChEBI" id="CHEBI:57287"/>
        <dbReference type="ChEBI" id="CHEBI:57560"/>
        <dbReference type="ChEBI" id="CHEBI:83139"/>
    </reaction>
</comment>
<dbReference type="InterPro" id="IPR006683">
    <property type="entry name" value="Thioestr_dom"/>
</dbReference>
<name>A0A926G946_9RHOB</name>
<keyword evidence="10" id="KW-1185">Reference proteome</keyword>
<dbReference type="RefSeq" id="WP_187794650.1">
    <property type="nucleotide sequence ID" value="NZ_JACOQL010000005.1"/>
</dbReference>
<evidence type="ECO:0000259" key="8">
    <source>
        <dbReference type="Pfam" id="PF03061"/>
    </source>
</evidence>
<comment type="catalytic activity">
    <reaction evidence="7">
        <text>a medium-chain fatty acyl-CoA + H2O = a medium-chain fatty acid + CoA + H(+)</text>
        <dbReference type="Rhea" id="RHEA:68184"/>
        <dbReference type="ChEBI" id="CHEBI:15377"/>
        <dbReference type="ChEBI" id="CHEBI:15378"/>
        <dbReference type="ChEBI" id="CHEBI:57287"/>
        <dbReference type="ChEBI" id="CHEBI:59558"/>
        <dbReference type="ChEBI" id="CHEBI:90546"/>
    </reaction>
</comment>
<dbReference type="Gene3D" id="3.10.129.10">
    <property type="entry name" value="Hotdog Thioesterase"/>
    <property type="match status" value="1"/>
</dbReference>
<organism evidence="9 10">
    <name type="scientific">Paracoccus amoyensis</name>
    <dbReference type="NCBI Taxonomy" id="2760093"/>
    <lineage>
        <taxon>Bacteria</taxon>
        <taxon>Pseudomonadati</taxon>
        <taxon>Pseudomonadota</taxon>
        <taxon>Alphaproteobacteria</taxon>
        <taxon>Rhodobacterales</taxon>
        <taxon>Paracoccaceae</taxon>
        <taxon>Paracoccus</taxon>
    </lineage>
</organism>
<dbReference type="AlphaFoldDB" id="A0A926G946"/>
<evidence type="ECO:0000256" key="4">
    <source>
        <dbReference type="ARBA" id="ARBA00038381"/>
    </source>
</evidence>
<dbReference type="CDD" id="cd03443">
    <property type="entry name" value="PaaI_thioesterase"/>
    <property type="match status" value="1"/>
</dbReference>
<dbReference type="SUPFAM" id="SSF54637">
    <property type="entry name" value="Thioesterase/thiol ester dehydrase-isomerase"/>
    <property type="match status" value="1"/>
</dbReference>
<protein>
    <recommendedName>
        <fullName evidence="6">Medium/long-chain acyl-CoA thioesterase YigI</fullName>
        <ecNumber evidence="5">3.1.2.20</ecNumber>
    </recommendedName>
</protein>
<accession>A0A926G946</accession>
<dbReference type="InterPro" id="IPR003736">
    <property type="entry name" value="PAAI_dom"/>
</dbReference>
<dbReference type="EC" id="3.1.2.20" evidence="5"/>
<evidence type="ECO:0000313" key="9">
    <source>
        <dbReference type="EMBL" id="MBC9248143.1"/>
    </source>
</evidence>
<evidence type="ECO:0000256" key="6">
    <source>
        <dbReference type="ARBA" id="ARBA00040062"/>
    </source>
</evidence>
<dbReference type="PANTHER" id="PTHR43240">
    <property type="entry name" value="1,4-DIHYDROXY-2-NAPHTHOYL-COA THIOESTERASE 1"/>
    <property type="match status" value="1"/>
</dbReference>
<evidence type="ECO:0000256" key="7">
    <source>
        <dbReference type="ARBA" id="ARBA00048062"/>
    </source>
</evidence>
<proteinExistence type="inferred from homology"/>
<dbReference type="Proteomes" id="UP000608594">
    <property type="component" value="Unassembled WGS sequence"/>
</dbReference>
<gene>
    <name evidence="9" type="ORF">H4P12_15815</name>
</gene>
<feature type="domain" description="Thioesterase" evidence="8">
    <location>
        <begin position="54"/>
        <end position="123"/>
    </location>
</feature>
<dbReference type="GO" id="GO:0047617">
    <property type="term" value="F:fatty acyl-CoA hydrolase activity"/>
    <property type="evidence" value="ECO:0007669"/>
    <property type="project" value="UniProtKB-EC"/>
</dbReference>
<dbReference type="Pfam" id="PF03061">
    <property type="entry name" value="4HBT"/>
    <property type="match status" value="1"/>
</dbReference>
<keyword evidence="1" id="KW-0378">Hydrolase</keyword>
<evidence type="ECO:0000256" key="1">
    <source>
        <dbReference type="ARBA" id="ARBA00022801"/>
    </source>
</evidence>